<protein>
    <submittedName>
        <fullName evidence="2">Uncharacterized protein</fullName>
    </submittedName>
</protein>
<reference evidence="2" key="1">
    <citation type="submission" date="2024-02" db="EMBL/GenBank/DDBJ databases">
        <authorList>
            <consortium name="ELIXIR-Norway"/>
            <consortium name="Elixir Norway"/>
        </authorList>
    </citation>
    <scope>NUCLEOTIDE SEQUENCE</scope>
</reference>
<evidence type="ECO:0000313" key="2">
    <source>
        <dbReference type="EMBL" id="CAK9233118.1"/>
    </source>
</evidence>
<accession>A0ABP0UXQ8</accession>
<gene>
    <name evidence="2" type="ORF">CSSPTR1EN2_LOCUS21326</name>
</gene>
<sequence length="116" mass="11794">MAGQGSTVGLKCVFLMVLVIAALVVQAEADATVINADITGGSPVVFYVNGKRYSVGITSVDVKVDTKDHKEDVVVQGSNGKDTTVSVSDGDIVVVVPSLSGNGSGIVVSINGNQFP</sequence>
<organism evidence="2 3">
    <name type="scientific">Sphagnum troendelagicum</name>
    <dbReference type="NCBI Taxonomy" id="128251"/>
    <lineage>
        <taxon>Eukaryota</taxon>
        <taxon>Viridiplantae</taxon>
        <taxon>Streptophyta</taxon>
        <taxon>Embryophyta</taxon>
        <taxon>Bryophyta</taxon>
        <taxon>Sphagnophytina</taxon>
        <taxon>Sphagnopsida</taxon>
        <taxon>Sphagnales</taxon>
        <taxon>Sphagnaceae</taxon>
        <taxon>Sphagnum</taxon>
    </lineage>
</organism>
<evidence type="ECO:0000313" key="3">
    <source>
        <dbReference type="Proteomes" id="UP001497512"/>
    </source>
</evidence>
<keyword evidence="1" id="KW-0732">Signal</keyword>
<dbReference type="EMBL" id="OZ019900">
    <property type="protein sequence ID" value="CAK9233118.1"/>
    <property type="molecule type" value="Genomic_DNA"/>
</dbReference>
<dbReference type="Proteomes" id="UP001497512">
    <property type="component" value="Chromosome 8"/>
</dbReference>
<name>A0ABP0UXQ8_9BRYO</name>
<keyword evidence="3" id="KW-1185">Reference proteome</keyword>
<evidence type="ECO:0000256" key="1">
    <source>
        <dbReference type="SAM" id="SignalP"/>
    </source>
</evidence>
<feature type="signal peptide" evidence="1">
    <location>
        <begin position="1"/>
        <end position="29"/>
    </location>
</feature>
<feature type="chain" id="PRO_5047318189" evidence="1">
    <location>
        <begin position="30"/>
        <end position="116"/>
    </location>
</feature>
<proteinExistence type="predicted"/>